<dbReference type="GO" id="GO:0015174">
    <property type="term" value="F:basic amino acid transmembrane transporter activity"/>
    <property type="evidence" value="ECO:0007669"/>
    <property type="project" value="TreeGrafter"/>
</dbReference>
<comment type="caution">
    <text evidence="10">The sequence shown here is derived from an EMBL/GenBank/DDBJ whole genome shotgun (WGS) entry which is preliminary data.</text>
</comment>
<dbReference type="FunFam" id="1.20.1720.10:FF:000022">
    <property type="entry name" value="MFS drug transporter, putative"/>
    <property type="match status" value="1"/>
</dbReference>
<keyword evidence="4 8" id="KW-0812">Transmembrane</keyword>
<feature type="transmembrane region" description="Helical" evidence="8">
    <location>
        <begin position="319"/>
        <end position="342"/>
    </location>
</feature>
<evidence type="ECO:0000256" key="6">
    <source>
        <dbReference type="ARBA" id="ARBA00023136"/>
    </source>
</evidence>
<dbReference type="InterPro" id="IPR029068">
    <property type="entry name" value="Glyas_Bleomycin-R_OHBP_Dase"/>
</dbReference>
<evidence type="ECO:0000256" key="8">
    <source>
        <dbReference type="SAM" id="Phobius"/>
    </source>
</evidence>
<proteinExistence type="inferred from homology"/>
<evidence type="ECO:0000256" key="7">
    <source>
        <dbReference type="SAM" id="MobiDB-lite"/>
    </source>
</evidence>
<feature type="domain" description="Major facilitator superfamily (MFS) profile" evidence="9">
    <location>
        <begin position="225"/>
        <end position="718"/>
    </location>
</feature>
<dbReference type="Proteomes" id="UP000286921">
    <property type="component" value="Unassembled WGS sequence"/>
</dbReference>
<feature type="transmembrane region" description="Helical" evidence="8">
    <location>
        <begin position="491"/>
        <end position="518"/>
    </location>
</feature>
<feature type="transmembrane region" description="Helical" evidence="8">
    <location>
        <begin position="530"/>
        <end position="549"/>
    </location>
</feature>
<feature type="transmembrane region" description="Helical" evidence="8">
    <location>
        <begin position="380"/>
        <end position="398"/>
    </location>
</feature>
<dbReference type="FunFam" id="1.20.1250.20:FF:000670">
    <property type="entry name" value="MFS general substrate transporter"/>
    <property type="match status" value="1"/>
</dbReference>
<evidence type="ECO:0000256" key="2">
    <source>
        <dbReference type="ARBA" id="ARBA00008335"/>
    </source>
</evidence>
<dbReference type="InterPro" id="IPR011701">
    <property type="entry name" value="MFS"/>
</dbReference>
<keyword evidence="5 8" id="KW-1133">Transmembrane helix</keyword>
<feature type="transmembrane region" description="Helical" evidence="8">
    <location>
        <begin position="556"/>
        <end position="578"/>
    </location>
</feature>
<name>A0A401KKB4_ASPAW</name>
<sequence length="724" mass="78045">MITGLHHVNILVPEGTLDRAEEFYTNTLGLPSAPVPHLQKGTLLWFNLTPDGSQQIHVAFGSNSDLHSDRHACLKVASLDKLLALQQRIWEHHQRGGDAAPLHADKPGEQNSVAGYWPIVLAVTATADGGASLRQSGYVSKILTLLRHGRYTVQAGPHRGVSVSVVFIYCQALEPAMRASSERSSTDAMARDESDTMVPTPHEEQPLLRSDAEALWKPPVGFVWIQLAIMSNVFLSGFDGTITASTYAVISSEFNAANTASWLTTSYLITSTAFQPLYGRFSDIFGRRTSFFTATITFMIGCLGCGIAKDIVFLNLMRALTGIGGGGLMTMATIINSDLIPFRRRGMYQAVQNVLHGFGSICGASFGGTIVDSVGWRWCFLLQVPVGLLALITGHLVLNLPTQDKFASEGRSLRTIWKYVDLSGACALIVGLSTQLVGLSLGGNELPWSNVWVILSFVASIVSLGLFVLIEAKTTAIPLIPPRMLKGVLPVATQVANVCVGMAAYAFLFTLPLLFQVILLDSPSKAGARLAVPSLATPIGGVISGYVMSRWGKLAYLVRTGSFLMCIGNILVMLLQFNDAEWKYYAAMIPASLGQGITYPGILFTFLAAFDHADHAVSASTVYLVRSMGTVWGVAITSTIIQNTLRSGLAEALSGIPDKWKVIDDIRHSVSAIHSLPPEIQLAARMVYYRGIRLSFLASACFGFVAATAALFTRGKGLHRSSEA</sequence>
<keyword evidence="11" id="KW-1185">Reference proteome</keyword>
<evidence type="ECO:0000256" key="5">
    <source>
        <dbReference type="ARBA" id="ARBA00022989"/>
    </source>
</evidence>
<organism evidence="10 11">
    <name type="scientific">Aspergillus awamori</name>
    <name type="common">Black koji mold</name>
    <dbReference type="NCBI Taxonomy" id="105351"/>
    <lineage>
        <taxon>Eukaryota</taxon>
        <taxon>Fungi</taxon>
        <taxon>Dikarya</taxon>
        <taxon>Ascomycota</taxon>
        <taxon>Pezizomycotina</taxon>
        <taxon>Eurotiomycetes</taxon>
        <taxon>Eurotiomycetidae</taxon>
        <taxon>Eurotiales</taxon>
        <taxon>Aspergillaceae</taxon>
        <taxon>Aspergillus</taxon>
    </lineage>
</organism>
<dbReference type="EMBL" id="BDHI01000002">
    <property type="protein sequence ID" value="GCB19818.1"/>
    <property type="molecule type" value="Genomic_DNA"/>
</dbReference>
<dbReference type="PANTHER" id="PTHR23501:SF81">
    <property type="entry name" value="VACUOLAR BASIC AMINO ACID TRANSPORTER 2"/>
    <property type="match status" value="1"/>
</dbReference>
<dbReference type="InterPro" id="IPR020846">
    <property type="entry name" value="MFS_dom"/>
</dbReference>
<evidence type="ECO:0000313" key="10">
    <source>
        <dbReference type="EMBL" id="GCB19818.1"/>
    </source>
</evidence>
<evidence type="ECO:0000313" key="11">
    <source>
        <dbReference type="Proteomes" id="UP000286921"/>
    </source>
</evidence>
<comment type="similarity">
    <text evidence="2">Belongs to the major facilitator superfamily.</text>
</comment>
<dbReference type="GO" id="GO:0000329">
    <property type="term" value="C:fungal-type vacuole membrane"/>
    <property type="evidence" value="ECO:0007669"/>
    <property type="project" value="TreeGrafter"/>
</dbReference>
<accession>A0A401KKB4</accession>
<evidence type="ECO:0000256" key="1">
    <source>
        <dbReference type="ARBA" id="ARBA00004141"/>
    </source>
</evidence>
<evidence type="ECO:0000256" key="4">
    <source>
        <dbReference type="ARBA" id="ARBA00022692"/>
    </source>
</evidence>
<evidence type="ECO:0000259" key="9">
    <source>
        <dbReference type="PROSITE" id="PS50850"/>
    </source>
</evidence>
<feature type="transmembrane region" description="Helical" evidence="8">
    <location>
        <begin position="419"/>
        <end position="439"/>
    </location>
</feature>
<feature type="transmembrane region" description="Helical" evidence="8">
    <location>
        <begin position="584"/>
        <end position="610"/>
    </location>
</feature>
<comment type="subcellular location">
    <subcellularLocation>
        <location evidence="1">Membrane</location>
        <topology evidence="1">Multi-pass membrane protein</topology>
    </subcellularLocation>
</comment>
<evidence type="ECO:0000256" key="3">
    <source>
        <dbReference type="ARBA" id="ARBA00022448"/>
    </source>
</evidence>
<dbReference type="PANTHER" id="PTHR23501">
    <property type="entry name" value="MAJOR FACILITATOR SUPERFAMILY"/>
    <property type="match status" value="1"/>
</dbReference>
<dbReference type="Gene3D" id="1.20.1250.20">
    <property type="entry name" value="MFS general substrate transporter like domains"/>
    <property type="match status" value="1"/>
</dbReference>
<dbReference type="AlphaFoldDB" id="A0A401KKB4"/>
<dbReference type="SUPFAM" id="SSF54593">
    <property type="entry name" value="Glyoxalase/Bleomycin resistance protein/Dihydroxybiphenyl dioxygenase"/>
    <property type="match status" value="1"/>
</dbReference>
<feature type="transmembrane region" description="Helical" evidence="8">
    <location>
        <begin position="692"/>
        <end position="712"/>
    </location>
</feature>
<dbReference type="SUPFAM" id="SSF103473">
    <property type="entry name" value="MFS general substrate transporter"/>
    <property type="match status" value="1"/>
</dbReference>
<keyword evidence="6 8" id="KW-0472">Membrane</keyword>
<gene>
    <name evidence="10" type="ORF">AAWM_02703</name>
</gene>
<dbReference type="Pfam" id="PF07690">
    <property type="entry name" value="MFS_1"/>
    <property type="match status" value="1"/>
</dbReference>
<feature type="region of interest" description="Disordered" evidence="7">
    <location>
        <begin position="180"/>
        <end position="202"/>
    </location>
</feature>
<reference evidence="10 11" key="1">
    <citation type="submission" date="2016-09" db="EMBL/GenBank/DDBJ databases">
        <title>Aspergillus awamori IFM 58123T.</title>
        <authorList>
            <person name="Kusuya Y."/>
            <person name="Shimizu M."/>
            <person name="Takahashi H."/>
            <person name="Yaguchi T."/>
        </authorList>
    </citation>
    <scope>NUCLEOTIDE SEQUENCE [LARGE SCALE GENOMIC DNA]</scope>
    <source>
        <strain evidence="10 11">IFM 58123</strain>
    </source>
</reference>
<feature type="compositionally biased region" description="Basic and acidic residues" evidence="7">
    <location>
        <begin position="180"/>
        <end position="194"/>
    </location>
</feature>
<dbReference type="CDD" id="cd17502">
    <property type="entry name" value="MFS_Azr1_MDR_like"/>
    <property type="match status" value="1"/>
</dbReference>
<protein>
    <submittedName>
        <fullName evidence="10">Uncharacterized transporter C460.03</fullName>
    </submittedName>
</protein>
<dbReference type="Gene3D" id="3.10.180.10">
    <property type="entry name" value="2,3-Dihydroxybiphenyl 1,2-Dioxygenase, domain 1"/>
    <property type="match status" value="1"/>
</dbReference>
<feature type="transmembrane region" description="Helical" evidence="8">
    <location>
        <begin position="291"/>
        <end position="313"/>
    </location>
</feature>
<dbReference type="InterPro" id="IPR036259">
    <property type="entry name" value="MFS_trans_sf"/>
</dbReference>
<dbReference type="Gene3D" id="1.20.1720.10">
    <property type="entry name" value="Multidrug resistance protein D"/>
    <property type="match status" value="1"/>
</dbReference>
<dbReference type="PROSITE" id="PS50850">
    <property type="entry name" value="MFS"/>
    <property type="match status" value="1"/>
</dbReference>
<keyword evidence="3" id="KW-0813">Transport</keyword>
<feature type="transmembrane region" description="Helical" evidence="8">
    <location>
        <begin position="451"/>
        <end position="470"/>
    </location>
</feature>